<gene>
    <name evidence="1" type="ORF">BV25DRAFT_1827699</name>
</gene>
<keyword evidence="2" id="KW-1185">Reference proteome</keyword>
<comment type="caution">
    <text evidence="1">The sequence shown here is derived from an EMBL/GenBank/DDBJ whole genome shotgun (WGS) entry which is preliminary data.</text>
</comment>
<evidence type="ECO:0000313" key="2">
    <source>
        <dbReference type="Proteomes" id="UP000814140"/>
    </source>
</evidence>
<sequence>MKLFRIPQWSSSSEHSDSPDSPPSVAPSVAPTRSGTLTTLSRSRSRSLSVSLTQEAEAKRAGSKRRVLQREVSMSKVFKGKRRDSDVREAVREPPLVKAAEPQGPVILVAGTPMKPKKGKASANGRIGGIGAAKVLVAGTPAKTGGSRASAIASEDDGDESDDVAMPRWPGV</sequence>
<dbReference type="Proteomes" id="UP000814140">
    <property type="component" value="Unassembled WGS sequence"/>
</dbReference>
<protein>
    <submittedName>
        <fullName evidence="1">Uncharacterized protein</fullName>
    </submittedName>
</protein>
<name>A0ACB8SWB0_9AGAM</name>
<accession>A0ACB8SWB0</accession>
<reference evidence="1" key="2">
    <citation type="journal article" date="2022" name="New Phytol.">
        <title>Evolutionary transition to the ectomycorrhizal habit in the genomes of a hyperdiverse lineage of mushroom-forming fungi.</title>
        <authorList>
            <person name="Looney B."/>
            <person name="Miyauchi S."/>
            <person name="Morin E."/>
            <person name="Drula E."/>
            <person name="Courty P.E."/>
            <person name="Kohler A."/>
            <person name="Kuo A."/>
            <person name="LaButti K."/>
            <person name="Pangilinan J."/>
            <person name="Lipzen A."/>
            <person name="Riley R."/>
            <person name="Andreopoulos W."/>
            <person name="He G."/>
            <person name="Johnson J."/>
            <person name="Nolan M."/>
            <person name="Tritt A."/>
            <person name="Barry K.W."/>
            <person name="Grigoriev I.V."/>
            <person name="Nagy L.G."/>
            <person name="Hibbett D."/>
            <person name="Henrissat B."/>
            <person name="Matheny P.B."/>
            <person name="Labbe J."/>
            <person name="Martin F.M."/>
        </authorList>
    </citation>
    <scope>NUCLEOTIDE SEQUENCE</scope>
    <source>
        <strain evidence="1">HHB10654</strain>
    </source>
</reference>
<proteinExistence type="predicted"/>
<evidence type="ECO:0000313" key="1">
    <source>
        <dbReference type="EMBL" id="KAI0060528.1"/>
    </source>
</evidence>
<dbReference type="EMBL" id="MU277218">
    <property type="protein sequence ID" value="KAI0060528.1"/>
    <property type="molecule type" value="Genomic_DNA"/>
</dbReference>
<reference evidence="1" key="1">
    <citation type="submission" date="2021-03" db="EMBL/GenBank/DDBJ databases">
        <authorList>
            <consortium name="DOE Joint Genome Institute"/>
            <person name="Ahrendt S."/>
            <person name="Looney B.P."/>
            <person name="Miyauchi S."/>
            <person name="Morin E."/>
            <person name="Drula E."/>
            <person name="Courty P.E."/>
            <person name="Chicoki N."/>
            <person name="Fauchery L."/>
            <person name="Kohler A."/>
            <person name="Kuo A."/>
            <person name="Labutti K."/>
            <person name="Pangilinan J."/>
            <person name="Lipzen A."/>
            <person name="Riley R."/>
            <person name="Andreopoulos W."/>
            <person name="He G."/>
            <person name="Johnson J."/>
            <person name="Barry K.W."/>
            <person name="Grigoriev I.V."/>
            <person name="Nagy L."/>
            <person name="Hibbett D."/>
            <person name="Henrissat B."/>
            <person name="Matheny P.B."/>
            <person name="Labbe J."/>
            <person name="Martin F."/>
        </authorList>
    </citation>
    <scope>NUCLEOTIDE SEQUENCE</scope>
    <source>
        <strain evidence="1">HHB10654</strain>
    </source>
</reference>
<organism evidence="1 2">
    <name type="scientific">Artomyces pyxidatus</name>
    <dbReference type="NCBI Taxonomy" id="48021"/>
    <lineage>
        <taxon>Eukaryota</taxon>
        <taxon>Fungi</taxon>
        <taxon>Dikarya</taxon>
        <taxon>Basidiomycota</taxon>
        <taxon>Agaricomycotina</taxon>
        <taxon>Agaricomycetes</taxon>
        <taxon>Russulales</taxon>
        <taxon>Auriscalpiaceae</taxon>
        <taxon>Artomyces</taxon>
    </lineage>
</organism>